<keyword evidence="2" id="KW-1185">Reference proteome</keyword>
<proteinExistence type="predicted"/>
<evidence type="ECO:0000313" key="1">
    <source>
        <dbReference type="EMBL" id="PIA42659.1"/>
    </source>
</evidence>
<accession>A0A2G5DGL1</accession>
<dbReference type="OrthoDB" id="1932741at2759"/>
<dbReference type="InParanoid" id="A0A2G5DGL1"/>
<dbReference type="AlphaFoldDB" id="A0A2G5DGL1"/>
<gene>
    <name evidence="1" type="ORF">AQUCO_02000245v1</name>
</gene>
<sequence length="148" mass="17128">MQGAYIAGLIGCFVATNGLTSVRDGDIGWVQARLNSDHTPLTGESIIIPKPLNSTFRFNRAWTQPHNFLNTVETYWQKQLYGAPMFKFQQKLKRMKYENLKLGCKNVKDWLKKCMPMMRWLYSAQQQSALENALNLKDSFWKQKCGTN</sequence>
<organism evidence="1 2">
    <name type="scientific">Aquilegia coerulea</name>
    <name type="common">Rocky mountain columbine</name>
    <dbReference type="NCBI Taxonomy" id="218851"/>
    <lineage>
        <taxon>Eukaryota</taxon>
        <taxon>Viridiplantae</taxon>
        <taxon>Streptophyta</taxon>
        <taxon>Embryophyta</taxon>
        <taxon>Tracheophyta</taxon>
        <taxon>Spermatophyta</taxon>
        <taxon>Magnoliopsida</taxon>
        <taxon>Ranunculales</taxon>
        <taxon>Ranunculaceae</taxon>
        <taxon>Thalictroideae</taxon>
        <taxon>Aquilegia</taxon>
    </lineage>
</organism>
<dbReference type="Proteomes" id="UP000230069">
    <property type="component" value="Unassembled WGS sequence"/>
</dbReference>
<reference evidence="1 2" key="1">
    <citation type="submission" date="2017-09" db="EMBL/GenBank/DDBJ databases">
        <title>WGS assembly of Aquilegia coerulea Goldsmith.</title>
        <authorList>
            <person name="Hodges S."/>
            <person name="Kramer E."/>
            <person name="Nordborg M."/>
            <person name="Tomkins J."/>
            <person name="Borevitz J."/>
            <person name="Derieg N."/>
            <person name="Yan J."/>
            <person name="Mihaltcheva S."/>
            <person name="Hayes R.D."/>
            <person name="Rokhsar D."/>
        </authorList>
    </citation>
    <scope>NUCLEOTIDE SEQUENCE [LARGE SCALE GENOMIC DNA]</scope>
    <source>
        <strain evidence="2">cv. Goldsmith</strain>
    </source>
</reference>
<evidence type="ECO:0000313" key="2">
    <source>
        <dbReference type="Proteomes" id="UP000230069"/>
    </source>
</evidence>
<protein>
    <submittedName>
        <fullName evidence="1">Uncharacterized protein</fullName>
    </submittedName>
</protein>
<dbReference type="EMBL" id="KZ305037">
    <property type="protein sequence ID" value="PIA42659.1"/>
    <property type="molecule type" value="Genomic_DNA"/>
</dbReference>
<name>A0A2G5DGL1_AQUCA</name>